<name>A0A9X4RM49_9BACT</name>
<comment type="caution">
    <text evidence="2">The sequence shown here is derived from an EMBL/GenBank/DDBJ whole genome shotgun (WGS) entry which is preliminary data.</text>
</comment>
<keyword evidence="3" id="KW-1185">Reference proteome</keyword>
<organism evidence="2 3">
    <name type="scientific">Thiovibrio frasassiensis</name>
    <dbReference type="NCBI Taxonomy" id="2984131"/>
    <lineage>
        <taxon>Bacteria</taxon>
        <taxon>Pseudomonadati</taxon>
        <taxon>Thermodesulfobacteriota</taxon>
        <taxon>Desulfobulbia</taxon>
        <taxon>Desulfobulbales</taxon>
        <taxon>Thiovibrionaceae</taxon>
        <taxon>Thiovibrio</taxon>
    </lineage>
</organism>
<dbReference type="Pfam" id="PF07238">
    <property type="entry name" value="PilZ"/>
    <property type="match status" value="1"/>
</dbReference>
<dbReference type="GO" id="GO:0035438">
    <property type="term" value="F:cyclic-di-GMP binding"/>
    <property type="evidence" value="ECO:0007669"/>
    <property type="project" value="InterPro"/>
</dbReference>
<reference evidence="2" key="1">
    <citation type="journal article" date="2022" name="bioRxiv">
        <title>Thiovibrio frasassiensisgen. nov., sp. nov., an autotrophic, elemental sulfur disproportionating bacterium isolated from sulfidic karst sediment, and proposal of Thiovibrionaceae fam. nov.</title>
        <authorList>
            <person name="Aronson H."/>
            <person name="Thomas C."/>
            <person name="Bhattacharyya M."/>
            <person name="Eckstein S."/>
            <person name="Jensen S."/>
            <person name="Barco R."/>
            <person name="Macalady J."/>
            <person name="Amend J."/>
        </authorList>
    </citation>
    <scope>NUCLEOTIDE SEQUENCE</scope>
    <source>
        <strain evidence="2">RS19-109</strain>
    </source>
</reference>
<accession>A0A9X4RM49</accession>
<sequence>MGQENRRARRFNLSIAVTLVLHDTKHRLVLANPVRGKLIDISLYGARLSIPHIRTGNNHLFYACNDDPAKVIHLEVLDKEGEDLLVVPAHPVWFDHVLVDPASKHFELGVEFLVPPEDPNITRLHAFVALQPAPLQGGWLKKLLQLGQTFSQMVHLR</sequence>
<feature type="domain" description="PilZ" evidence="1">
    <location>
        <begin position="4"/>
        <end position="129"/>
    </location>
</feature>
<dbReference type="InterPro" id="IPR009875">
    <property type="entry name" value="PilZ_domain"/>
</dbReference>
<dbReference type="RefSeq" id="WP_307633731.1">
    <property type="nucleotide sequence ID" value="NZ_JAPHEH010000001.1"/>
</dbReference>
<dbReference type="Proteomes" id="UP001154240">
    <property type="component" value="Unassembled WGS sequence"/>
</dbReference>
<evidence type="ECO:0000313" key="2">
    <source>
        <dbReference type="EMBL" id="MDG4476766.1"/>
    </source>
</evidence>
<evidence type="ECO:0000259" key="1">
    <source>
        <dbReference type="Pfam" id="PF07238"/>
    </source>
</evidence>
<dbReference type="AlphaFoldDB" id="A0A9X4RM49"/>
<evidence type="ECO:0000313" key="3">
    <source>
        <dbReference type="Proteomes" id="UP001154240"/>
    </source>
</evidence>
<reference evidence="2" key="2">
    <citation type="submission" date="2022-10" db="EMBL/GenBank/DDBJ databases">
        <authorList>
            <person name="Aronson H.S."/>
        </authorList>
    </citation>
    <scope>NUCLEOTIDE SEQUENCE</scope>
    <source>
        <strain evidence="2">RS19-109</strain>
    </source>
</reference>
<gene>
    <name evidence="2" type="ORF">OLX77_11435</name>
</gene>
<protein>
    <submittedName>
        <fullName evidence="2">PilZ domain-containing protein</fullName>
    </submittedName>
</protein>
<proteinExistence type="predicted"/>
<dbReference type="EMBL" id="JAPHEH010000001">
    <property type="protein sequence ID" value="MDG4476766.1"/>
    <property type="molecule type" value="Genomic_DNA"/>
</dbReference>